<dbReference type="EMBL" id="JAASRM010000001">
    <property type="protein sequence ID" value="NIK89604.1"/>
    <property type="molecule type" value="Genomic_DNA"/>
</dbReference>
<evidence type="ECO:0000256" key="5">
    <source>
        <dbReference type="ARBA" id="ARBA00022598"/>
    </source>
</evidence>
<feature type="short sequence motif" description="'KMSKS' region" evidence="10">
    <location>
        <begin position="238"/>
        <end position="242"/>
    </location>
</feature>
<evidence type="ECO:0000256" key="10">
    <source>
        <dbReference type="HAMAP-Rule" id="MF_00022"/>
    </source>
</evidence>
<dbReference type="SUPFAM" id="SSF48163">
    <property type="entry name" value="An anticodon-binding domain of class I aminoacyl-tRNA synthetases"/>
    <property type="match status" value="1"/>
</dbReference>
<evidence type="ECO:0000256" key="7">
    <source>
        <dbReference type="ARBA" id="ARBA00022840"/>
    </source>
</evidence>
<feature type="short sequence motif" description="'HIGH' region" evidence="10">
    <location>
        <begin position="9"/>
        <end position="19"/>
    </location>
</feature>
<accession>A0A846N0W9</accession>
<dbReference type="Proteomes" id="UP000570514">
    <property type="component" value="Unassembled WGS sequence"/>
</dbReference>
<comment type="similarity">
    <text evidence="2 10">Belongs to the class-I aminoacyl-tRNA synthetase family. Glutamate--tRNA ligase type 1 subfamily.</text>
</comment>
<dbReference type="HAMAP" id="MF_00022">
    <property type="entry name" value="Glu_tRNA_synth_type1"/>
    <property type="match status" value="1"/>
</dbReference>
<evidence type="ECO:0000313" key="14">
    <source>
        <dbReference type="Proteomes" id="UP000570514"/>
    </source>
</evidence>
<name>A0A846N0W9_9PROT</name>
<sequence>MTPVLRFAPSPTGMLHIGGARTALFNWLYARHTGGKFLLRIEDTDRERSTPEAVAAILNGMKWLELDHDGEITYQFERAPRHREVAELLLSQGRAYRCYATPAELDEMRAAQRAAGKPIRYDGRWRDKGPKDAPEGAPFVIRLKAQDSGETIIRDIVQGDVRFANEQLDDMILLRSDGTPTYMLAVVVDDYDMGVTHIIRGDDHLNNAARQMQLIKALGWPEPVYGHVPLIHGPDGAKLSKRHGALAVEAYRDMGYLPETMRNYLLRLGWSHGNDEIIPTKQAVEWFNLESIGKSPARLDFKKLDNLNAHYLREMADTALADEIAAMLARETPPRTLSALARERLVKAMPQLKERAKTLVELTSAAEFLFTDGVRTPDEAAAKLLNDDAKKNLGEFLTTLTDSAWTAHALEDKARAFAEAKGLKLGQVAQPLRAALTGKTTSPPIFAMLEVLGRNESLTRLSAHTI</sequence>
<keyword evidence="9 10" id="KW-0030">Aminoacyl-tRNA synthetase</keyword>
<gene>
    <name evidence="10" type="primary">gltX</name>
    <name evidence="13" type="ORF">FHS83_002922</name>
</gene>
<comment type="caution">
    <text evidence="13">The sequence shown here is derived from an EMBL/GenBank/DDBJ whole genome shotgun (WGS) entry which is preliminary data.</text>
</comment>
<evidence type="ECO:0000259" key="12">
    <source>
        <dbReference type="Pfam" id="PF19269"/>
    </source>
</evidence>
<evidence type="ECO:0000256" key="2">
    <source>
        <dbReference type="ARBA" id="ARBA00007894"/>
    </source>
</evidence>
<dbReference type="EC" id="6.1.1.17" evidence="10"/>
<dbReference type="RefSeq" id="WP_167083676.1">
    <property type="nucleotide sequence ID" value="NZ_BAAADC010000001.1"/>
</dbReference>
<evidence type="ECO:0000256" key="9">
    <source>
        <dbReference type="ARBA" id="ARBA00023146"/>
    </source>
</evidence>
<dbReference type="InterPro" id="IPR049940">
    <property type="entry name" value="GluQ/Sye"/>
</dbReference>
<dbReference type="PRINTS" id="PR00987">
    <property type="entry name" value="TRNASYNTHGLU"/>
</dbReference>
<dbReference type="GO" id="GO:0008270">
    <property type="term" value="F:zinc ion binding"/>
    <property type="evidence" value="ECO:0007669"/>
    <property type="project" value="InterPro"/>
</dbReference>
<evidence type="ECO:0000256" key="4">
    <source>
        <dbReference type="ARBA" id="ARBA00022490"/>
    </source>
</evidence>
<keyword evidence="4 10" id="KW-0963">Cytoplasm</keyword>
<comment type="function">
    <text evidence="10">Catalyzes the attachment of glutamate to tRNA(Glu) in a two-step reaction: glutamate is first activated by ATP to form Glu-AMP and then transferred to the acceptor end of tRNA(Glu).</text>
</comment>
<keyword evidence="14" id="KW-1185">Reference proteome</keyword>
<dbReference type="Gene3D" id="1.10.10.350">
    <property type="match status" value="1"/>
</dbReference>
<dbReference type="Pfam" id="PF00749">
    <property type="entry name" value="tRNA-synt_1c"/>
    <property type="match status" value="1"/>
</dbReference>
<dbReference type="InterPro" id="IPR020058">
    <property type="entry name" value="Glu/Gln-tRNA-synth_Ib_cat-dom"/>
</dbReference>
<dbReference type="InterPro" id="IPR004527">
    <property type="entry name" value="Glu-tRNA-ligase_bac/mito"/>
</dbReference>
<dbReference type="InterPro" id="IPR014729">
    <property type="entry name" value="Rossmann-like_a/b/a_fold"/>
</dbReference>
<dbReference type="GO" id="GO:0005829">
    <property type="term" value="C:cytosol"/>
    <property type="evidence" value="ECO:0007669"/>
    <property type="project" value="TreeGrafter"/>
</dbReference>
<keyword evidence="5 10" id="KW-0436">Ligase</keyword>
<dbReference type="GO" id="GO:0005524">
    <property type="term" value="F:ATP binding"/>
    <property type="evidence" value="ECO:0007669"/>
    <property type="project" value="UniProtKB-UniRule"/>
</dbReference>
<dbReference type="CDD" id="cd00808">
    <property type="entry name" value="GluRS_core"/>
    <property type="match status" value="1"/>
</dbReference>
<evidence type="ECO:0000256" key="8">
    <source>
        <dbReference type="ARBA" id="ARBA00022917"/>
    </source>
</evidence>
<feature type="domain" description="Aminoacyl-tRNA synthetase class I anticodon-binding" evidence="12">
    <location>
        <begin position="336"/>
        <end position="463"/>
    </location>
</feature>
<evidence type="ECO:0000259" key="11">
    <source>
        <dbReference type="Pfam" id="PF00749"/>
    </source>
</evidence>
<dbReference type="PANTHER" id="PTHR43311">
    <property type="entry name" value="GLUTAMATE--TRNA LIGASE"/>
    <property type="match status" value="1"/>
</dbReference>
<dbReference type="InterPro" id="IPR020751">
    <property type="entry name" value="aa-tRNA-synth_I_codon-bd_sub2"/>
</dbReference>
<keyword evidence="7 10" id="KW-0067">ATP-binding</keyword>
<comment type="subunit">
    <text evidence="3 10">Monomer.</text>
</comment>
<dbReference type="InterPro" id="IPR000924">
    <property type="entry name" value="Glu/Gln-tRNA-synth"/>
</dbReference>
<dbReference type="FunFam" id="3.40.50.620:FF:000007">
    <property type="entry name" value="Glutamate--tRNA ligase"/>
    <property type="match status" value="1"/>
</dbReference>
<organism evidence="13 14">
    <name type="scientific">Rhizomicrobium palustre</name>
    <dbReference type="NCBI Taxonomy" id="189966"/>
    <lineage>
        <taxon>Bacteria</taxon>
        <taxon>Pseudomonadati</taxon>
        <taxon>Pseudomonadota</taxon>
        <taxon>Alphaproteobacteria</taxon>
        <taxon>Micropepsales</taxon>
        <taxon>Micropepsaceae</taxon>
        <taxon>Rhizomicrobium</taxon>
    </lineage>
</organism>
<keyword evidence="8 10" id="KW-0648">Protein biosynthesis</keyword>
<dbReference type="Pfam" id="PF19269">
    <property type="entry name" value="Anticodon_2"/>
    <property type="match status" value="1"/>
</dbReference>
<dbReference type="SUPFAM" id="SSF52374">
    <property type="entry name" value="Nucleotidylyl transferase"/>
    <property type="match status" value="1"/>
</dbReference>
<feature type="domain" description="Glutamyl/glutaminyl-tRNA synthetase class Ib catalytic" evidence="11">
    <location>
        <begin position="5"/>
        <end position="305"/>
    </location>
</feature>
<dbReference type="InterPro" id="IPR008925">
    <property type="entry name" value="aa_tRNA-synth_I_cd-bd_sf"/>
</dbReference>
<comment type="catalytic activity">
    <reaction evidence="10">
        <text>tRNA(Glu) + L-glutamate + ATP = L-glutamyl-tRNA(Glu) + AMP + diphosphate</text>
        <dbReference type="Rhea" id="RHEA:23540"/>
        <dbReference type="Rhea" id="RHEA-COMP:9663"/>
        <dbReference type="Rhea" id="RHEA-COMP:9680"/>
        <dbReference type="ChEBI" id="CHEBI:29985"/>
        <dbReference type="ChEBI" id="CHEBI:30616"/>
        <dbReference type="ChEBI" id="CHEBI:33019"/>
        <dbReference type="ChEBI" id="CHEBI:78442"/>
        <dbReference type="ChEBI" id="CHEBI:78520"/>
        <dbReference type="ChEBI" id="CHEBI:456215"/>
        <dbReference type="EC" id="6.1.1.17"/>
    </reaction>
</comment>
<dbReference type="NCBIfam" id="TIGR00464">
    <property type="entry name" value="gltX_bact"/>
    <property type="match status" value="1"/>
</dbReference>
<dbReference type="InterPro" id="IPR001412">
    <property type="entry name" value="aa-tRNA-synth_I_CS"/>
</dbReference>
<comment type="subcellular location">
    <subcellularLocation>
        <location evidence="1 10">Cytoplasm</location>
    </subcellularLocation>
</comment>
<keyword evidence="6 10" id="KW-0547">Nucleotide-binding</keyword>
<evidence type="ECO:0000256" key="6">
    <source>
        <dbReference type="ARBA" id="ARBA00022741"/>
    </source>
</evidence>
<dbReference type="GO" id="GO:0006424">
    <property type="term" value="P:glutamyl-tRNA aminoacylation"/>
    <property type="evidence" value="ECO:0007669"/>
    <property type="project" value="UniProtKB-UniRule"/>
</dbReference>
<protein>
    <recommendedName>
        <fullName evidence="10">Glutamate--tRNA ligase</fullName>
        <ecNumber evidence="10">6.1.1.17</ecNumber>
    </recommendedName>
    <alternativeName>
        <fullName evidence="10">Glutamyl-tRNA synthetase</fullName>
        <shortName evidence="10">GluRS</shortName>
    </alternativeName>
</protein>
<proteinExistence type="inferred from homology"/>
<dbReference type="Gene3D" id="3.40.50.620">
    <property type="entry name" value="HUPs"/>
    <property type="match status" value="1"/>
</dbReference>
<dbReference type="InterPro" id="IPR033910">
    <property type="entry name" value="GluRS_core"/>
</dbReference>
<dbReference type="GO" id="GO:0004818">
    <property type="term" value="F:glutamate-tRNA ligase activity"/>
    <property type="evidence" value="ECO:0007669"/>
    <property type="project" value="UniProtKB-UniRule"/>
</dbReference>
<dbReference type="PROSITE" id="PS00178">
    <property type="entry name" value="AA_TRNA_LIGASE_I"/>
    <property type="match status" value="1"/>
</dbReference>
<evidence type="ECO:0000313" key="13">
    <source>
        <dbReference type="EMBL" id="NIK89604.1"/>
    </source>
</evidence>
<dbReference type="GO" id="GO:0000049">
    <property type="term" value="F:tRNA binding"/>
    <property type="evidence" value="ECO:0007669"/>
    <property type="project" value="InterPro"/>
</dbReference>
<evidence type="ECO:0000256" key="1">
    <source>
        <dbReference type="ARBA" id="ARBA00004496"/>
    </source>
</evidence>
<dbReference type="AlphaFoldDB" id="A0A846N0W9"/>
<comment type="caution">
    <text evidence="10">Lacks conserved residue(s) required for the propagation of feature annotation.</text>
</comment>
<dbReference type="PANTHER" id="PTHR43311:SF2">
    <property type="entry name" value="GLUTAMATE--TRNA LIGASE, MITOCHONDRIAL-RELATED"/>
    <property type="match status" value="1"/>
</dbReference>
<evidence type="ECO:0000256" key="3">
    <source>
        <dbReference type="ARBA" id="ARBA00011245"/>
    </source>
</evidence>
<reference evidence="13 14" key="1">
    <citation type="submission" date="2020-03" db="EMBL/GenBank/DDBJ databases">
        <title>Genomic Encyclopedia of Type Strains, Phase IV (KMG-IV): sequencing the most valuable type-strain genomes for metagenomic binning, comparative biology and taxonomic classification.</title>
        <authorList>
            <person name="Goeker M."/>
        </authorList>
    </citation>
    <scope>NUCLEOTIDE SEQUENCE [LARGE SCALE GENOMIC DNA]</scope>
    <source>
        <strain evidence="13 14">DSM 19867</strain>
    </source>
</reference>
<dbReference type="InterPro" id="IPR045462">
    <property type="entry name" value="aa-tRNA-synth_I_cd-bd"/>
</dbReference>
<feature type="binding site" evidence="10">
    <location>
        <position position="241"/>
    </location>
    <ligand>
        <name>ATP</name>
        <dbReference type="ChEBI" id="CHEBI:30616"/>
    </ligand>
</feature>